<evidence type="ECO:0000313" key="2">
    <source>
        <dbReference type="Proteomes" id="UP000216101"/>
    </source>
</evidence>
<dbReference type="Proteomes" id="UP000216101">
    <property type="component" value="Unassembled WGS sequence"/>
</dbReference>
<sequence>MEILAVWLIHHKASMTLDSPMNLDGSEYMVGIGVVPATNMQEALQLFEMYLKKQDMAALELWKCEQYLPNNFTEVSQKNSDINEAAKEALDTNKIFYACGISSEALDCGEEQ</sequence>
<evidence type="ECO:0000313" key="1">
    <source>
        <dbReference type="EMBL" id="OZY87388.1"/>
    </source>
</evidence>
<protein>
    <submittedName>
        <fullName evidence="1">Uncharacterized protein</fullName>
    </submittedName>
</protein>
<gene>
    <name evidence="1" type="ORF">CBP51_10525</name>
</gene>
<accession>A0A266QBY1</accession>
<keyword evidence="2" id="KW-1185">Reference proteome</keyword>
<dbReference type="EMBL" id="NHNI01000001">
    <property type="protein sequence ID" value="OZY87388.1"/>
    <property type="molecule type" value="Genomic_DNA"/>
</dbReference>
<name>A0A266QBY1_9GAMM</name>
<organism evidence="1 2">
    <name type="scientific">Cellvibrio mixtus</name>
    <dbReference type="NCBI Taxonomy" id="39650"/>
    <lineage>
        <taxon>Bacteria</taxon>
        <taxon>Pseudomonadati</taxon>
        <taxon>Pseudomonadota</taxon>
        <taxon>Gammaproteobacteria</taxon>
        <taxon>Cellvibrionales</taxon>
        <taxon>Cellvibrionaceae</taxon>
        <taxon>Cellvibrio</taxon>
    </lineage>
</organism>
<dbReference type="RefSeq" id="WP_094984806.1">
    <property type="nucleotide sequence ID" value="NZ_NHNI01000001.1"/>
</dbReference>
<proteinExistence type="predicted"/>
<reference evidence="2" key="1">
    <citation type="submission" date="2017-05" db="EMBL/GenBank/DDBJ databases">
        <authorList>
            <person name="Barney B.M."/>
        </authorList>
    </citation>
    <scope>NUCLEOTIDE SEQUENCE [LARGE SCALE GENOMIC DNA]</scope>
    <source>
        <strain evidence="2">PSBB022</strain>
    </source>
</reference>
<comment type="caution">
    <text evidence="1">The sequence shown here is derived from an EMBL/GenBank/DDBJ whole genome shotgun (WGS) entry which is preliminary data.</text>
</comment>
<dbReference type="AlphaFoldDB" id="A0A266QBY1"/>